<evidence type="ECO:0000313" key="2">
    <source>
        <dbReference type="EMBL" id="SET64570.1"/>
    </source>
</evidence>
<sequence length="355" mass="41909">MEEKVSVIIPVFNREKVIHRAINSVLNQEYNHLEIIIVDDHSTDNTRKVVEEYMEKDARICYCLNENKQGPAGARNTGIKKATGTYIAFLDSDDEWLTFHLSESVEAIEQHGVDVCFALWYEKNLQGDCKEPFGDGNGRQRIEKLVKTLKPIEVGDYLIFDDHLIEYVILERFYFYHINTLVFRRKIIEDNGVLFNEDLGTNEDLDFSMNLFDLSKVCLIRKCHFIYYQGTDNLYAFMNRANFSLESIIENKRLVRKMSYCDYNKAKMFTLRKDFIRRANKITKKTECVKECNDRIGKKYFTIGILNQKLRPYYAIKSIMVSMRYEARWYKVVCILRILFRKSCLEVPEGSLYFT</sequence>
<dbReference type="SUPFAM" id="SSF53448">
    <property type="entry name" value="Nucleotide-diphospho-sugar transferases"/>
    <property type="match status" value="1"/>
</dbReference>
<dbReference type="CDD" id="cd00761">
    <property type="entry name" value="Glyco_tranf_GTA_type"/>
    <property type="match status" value="1"/>
</dbReference>
<keyword evidence="3" id="KW-1185">Reference proteome</keyword>
<name>A0A1I0G1V3_9FIRM</name>
<reference evidence="2 3" key="1">
    <citation type="submission" date="2016-10" db="EMBL/GenBank/DDBJ databases">
        <authorList>
            <person name="de Groot N.N."/>
        </authorList>
    </citation>
    <scope>NUCLEOTIDE SEQUENCE [LARGE SCALE GENOMIC DNA]</scope>
    <source>
        <strain evidence="2 3">DSM 1801</strain>
    </source>
</reference>
<evidence type="ECO:0000259" key="1">
    <source>
        <dbReference type="Pfam" id="PF00535"/>
    </source>
</evidence>
<dbReference type="STRING" id="29364.SAMN04487772_1446"/>
<dbReference type="Pfam" id="PF00535">
    <property type="entry name" value="Glycos_transf_2"/>
    <property type="match status" value="1"/>
</dbReference>
<dbReference type="RefSeq" id="WP_092479179.1">
    <property type="nucleotide sequence ID" value="NZ_FOHN01000044.1"/>
</dbReference>
<dbReference type="PANTHER" id="PTHR22916">
    <property type="entry name" value="GLYCOSYLTRANSFERASE"/>
    <property type="match status" value="1"/>
</dbReference>
<dbReference type="Proteomes" id="UP000199800">
    <property type="component" value="Unassembled WGS sequence"/>
</dbReference>
<dbReference type="OrthoDB" id="1640114at2"/>
<dbReference type="PANTHER" id="PTHR22916:SF3">
    <property type="entry name" value="UDP-GLCNAC:BETAGAL BETA-1,3-N-ACETYLGLUCOSAMINYLTRANSFERASE-LIKE PROTEIN 1"/>
    <property type="match status" value="1"/>
</dbReference>
<protein>
    <submittedName>
        <fullName evidence="2">Glycosyltransferase involved in cell wall bisynthesis</fullName>
    </submittedName>
</protein>
<dbReference type="InterPro" id="IPR029044">
    <property type="entry name" value="Nucleotide-diphossugar_trans"/>
</dbReference>
<dbReference type="InterPro" id="IPR001173">
    <property type="entry name" value="Glyco_trans_2-like"/>
</dbReference>
<feature type="domain" description="Glycosyltransferase 2-like" evidence="1">
    <location>
        <begin position="6"/>
        <end position="127"/>
    </location>
</feature>
<dbReference type="AlphaFoldDB" id="A0A1I0G1V3"/>
<organism evidence="2 3">
    <name type="scientific">[Clostridium] polysaccharolyticum</name>
    <dbReference type="NCBI Taxonomy" id="29364"/>
    <lineage>
        <taxon>Bacteria</taxon>
        <taxon>Bacillati</taxon>
        <taxon>Bacillota</taxon>
        <taxon>Clostridia</taxon>
        <taxon>Lachnospirales</taxon>
        <taxon>Lachnospiraceae</taxon>
    </lineage>
</organism>
<dbReference type="GO" id="GO:0016758">
    <property type="term" value="F:hexosyltransferase activity"/>
    <property type="evidence" value="ECO:0007669"/>
    <property type="project" value="UniProtKB-ARBA"/>
</dbReference>
<dbReference type="EMBL" id="FOHN01000044">
    <property type="protein sequence ID" value="SET64570.1"/>
    <property type="molecule type" value="Genomic_DNA"/>
</dbReference>
<gene>
    <name evidence="2" type="ORF">SAMN04487772_1446</name>
</gene>
<keyword evidence="2" id="KW-0808">Transferase</keyword>
<dbReference type="Gene3D" id="3.90.550.10">
    <property type="entry name" value="Spore Coat Polysaccharide Biosynthesis Protein SpsA, Chain A"/>
    <property type="match status" value="1"/>
</dbReference>
<evidence type="ECO:0000313" key="3">
    <source>
        <dbReference type="Proteomes" id="UP000199800"/>
    </source>
</evidence>
<accession>A0A1I0G1V3</accession>
<proteinExistence type="predicted"/>